<organism evidence="2">
    <name type="scientific">uncultured Thermoleophilia bacterium</name>
    <dbReference type="NCBI Taxonomy" id="1497501"/>
    <lineage>
        <taxon>Bacteria</taxon>
        <taxon>Bacillati</taxon>
        <taxon>Actinomycetota</taxon>
        <taxon>Thermoleophilia</taxon>
        <taxon>environmental samples</taxon>
    </lineage>
</organism>
<sequence>VPEAARRNRSRGARPPVDSGGGRHAAPDL</sequence>
<accession>A0A6J4U1T7</accession>
<feature type="region of interest" description="Disordered" evidence="1">
    <location>
        <begin position="1"/>
        <end position="29"/>
    </location>
</feature>
<reference evidence="2" key="1">
    <citation type="submission" date="2020-02" db="EMBL/GenBank/DDBJ databases">
        <authorList>
            <person name="Meier V. D."/>
        </authorList>
    </citation>
    <scope>NUCLEOTIDE SEQUENCE</scope>
    <source>
        <strain evidence="2">AVDCRST_MAG79</strain>
    </source>
</reference>
<evidence type="ECO:0000256" key="1">
    <source>
        <dbReference type="SAM" id="MobiDB-lite"/>
    </source>
</evidence>
<protein>
    <submittedName>
        <fullName evidence="2">Uncharacterized protein</fullName>
    </submittedName>
</protein>
<dbReference type="AlphaFoldDB" id="A0A6J4U1T7"/>
<proteinExistence type="predicted"/>
<name>A0A6J4U1T7_9ACTN</name>
<evidence type="ECO:0000313" key="2">
    <source>
        <dbReference type="EMBL" id="CAA9538387.1"/>
    </source>
</evidence>
<feature type="non-terminal residue" evidence="2">
    <location>
        <position position="1"/>
    </location>
</feature>
<gene>
    <name evidence="2" type="ORF">AVDCRST_MAG79-1609</name>
</gene>
<dbReference type="EMBL" id="CADCWC010000242">
    <property type="protein sequence ID" value="CAA9538387.1"/>
    <property type="molecule type" value="Genomic_DNA"/>
</dbReference>
<feature type="non-terminal residue" evidence="2">
    <location>
        <position position="29"/>
    </location>
</feature>